<dbReference type="AlphaFoldDB" id="I1BV57"/>
<gene>
    <name evidence="1" type="ORF">RO3G_04792</name>
</gene>
<name>I1BV57_RHIO9</name>
<evidence type="ECO:0000313" key="2">
    <source>
        <dbReference type="Proteomes" id="UP000009138"/>
    </source>
</evidence>
<dbReference type="Proteomes" id="UP000009138">
    <property type="component" value="Unassembled WGS sequence"/>
</dbReference>
<dbReference type="RefSeq" id="XP_067515483.1">
    <property type="nucleotide sequence ID" value="XM_067659382.1"/>
</dbReference>
<keyword evidence="2" id="KW-1185">Reference proteome</keyword>
<dbReference type="VEuPathDB" id="FungiDB:RO3G_04792"/>
<sequence>MSVMIRLCSTTTSSTGSSQPLVSATTPKVALCCSCS</sequence>
<dbReference type="GeneID" id="93611763"/>
<organism evidence="1 2">
    <name type="scientific">Rhizopus delemar (strain RA 99-880 / ATCC MYA-4621 / FGSC 9543 / NRRL 43880)</name>
    <name type="common">Mucormycosis agent</name>
    <name type="synonym">Rhizopus arrhizus var. delemar</name>
    <dbReference type="NCBI Taxonomy" id="246409"/>
    <lineage>
        <taxon>Eukaryota</taxon>
        <taxon>Fungi</taxon>
        <taxon>Fungi incertae sedis</taxon>
        <taxon>Mucoromycota</taxon>
        <taxon>Mucoromycotina</taxon>
        <taxon>Mucoromycetes</taxon>
        <taxon>Mucorales</taxon>
        <taxon>Mucorineae</taxon>
        <taxon>Rhizopodaceae</taxon>
        <taxon>Rhizopus</taxon>
    </lineage>
</organism>
<dbReference type="EMBL" id="CH476734">
    <property type="protein sequence ID" value="EIE80087.1"/>
    <property type="molecule type" value="Genomic_DNA"/>
</dbReference>
<evidence type="ECO:0000313" key="1">
    <source>
        <dbReference type="EMBL" id="EIE80087.1"/>
    </source>
</evidence>
<dbReference type="InParanoid" id="I1BV57"/>
<proteinExistence type="predicted"/>
<reference evidence="1 2" key="1">
    <citation type="journal article" date="2009" name="PLoS Genet.">
        <title>Genomic analysis of the basal lineage fungus Rhizopus oryzae reveals a whole-genome duplication.</title>
        <authorList>
            <person name="Ma L.-J."/>
            <person name="Ibrahim A.S."/>
            <person name="Skory C."/>
            <person name="Grabherr M.G."/>
            <person name="Burger G."/>
            <person name="Butler M."/>
            <person name="Elias M."/>
            <person name="Idnurm A."/>
            <person name="Lang B.F."/>
            <person name="Sone T."/>
            <person name="Abe A."/>
            <person name="Calvo S.E."/>
            <person name="Corrochano L.M."/>
            <person name="Engels R."/>
            <person name="Fu J."/>
            <person name="Hansberg W."/>
            <person name="Kim J.-M."/>
            <person name="Kodira C.D."/>
            <person name="Koehrsen M.J."/>
            <person name="Liu B."/>
            <person name="Miranda-Saavedra D."/>
            <person name="O'Leary S."/>
            <person name="Ortiz-Castellanos L."/>
            <person name="Poulter R."/>
            <person name="Rodriguez-Romero J."/>
            <person name="Ruiz-Herrera J."/>
            <person name="Shen Y.-Q."/>
            <person name="Zeng Q."/>
            <person name="Galagan J."/>
            <person name="Birren B.W."/>
            <person name="Cuomo C.A."/>
            <person name="Wickes B.L."/>
        </authorList>
    </citation>
    <scope>NUCLEOTIDE SEQUENCE [LARGE SCALE GENOMIC DNA]</scope>
    <source>
        <strain evidence="2">RA 99-880 / ATCC MYA-4621 / FGSC 9543 / NRRL 43880</strain>
    </source>
</reference>
<accession>I1BV57</accession>
<protein>
    <submittedName>
        <fullName evidence="1">Uncharacterized protein</fullName>
    </submittedName>
</protein>